<feature type="signal peptide" evidence="1">
    <location>
        <begin position="1"/>
        <end position="27"/>
    </location>
</feature>
<proteinExistence type="predicted"/>
<dbReference type="EMBL" id="LCOY01000018">
    <property type="protein sequence ID" value="KKU87810.1"/>
    <property type="molecule type" value="Genomic_DNA"/>
</dbReference>
<comment type="caution">
    <text evidence="2">The sequence shown here is derived from an EMBL/GenBank/DDBJ whole genome shotgun (WGS) entry which is preliminary data.</text>
</comment>
<dbReference type="Proteomes" id="UP000034739">
    <property type="component" value="Unassembled WGS sequence"/>
</dbReference>
<dbReference type="PANTHER" id="PTHR36842">
    <property type="entry name" value="PROTEIN TOLB HOMOLOG"/>
    <property type="match status" value="1"/>
</dbReference>
<gene>
    <name evidence="2" type="ORF">UY16_C0018G0015</name>
</gene>
<evidence type="ECO:0000313" key="2">
    <source>
        <dbReference type="EMBL" id="KKU87810.1"/>
    </source>
</evidence>
<accession>A0A0G1X041</accession>
<keyword evidence="1" id="KW-0732">Signal</keyword>
<name>A0A0G1X041_9BACT</name>
<dbReference type="AlphaFoldDB" id="A0A0G1X041"/>
<organism evidence="2 3">
    <name type="scientific">Candidatus Gottesmanbacteria bacterium GW2011_GWA2_47_9</name>
    <dbReference type="NCBI Taxonomy" id="1618445"/>
    <lineage>
        <taxon>Bacteria</taxon>
        <taxon>Candidatus Gottesmaniibacteriota</taxon>
    </lineage>
</organism>
<dbReference type="PANTHER" id="PTHR36842:SF1">
    <property type="entry name" value="PROTEIN TOLB"/>
    <property type="match status" value="1"/>
</dbReference>
<evidence type="ECO:0000256" key="1">
    <source>
        <dbReference type="SAM" id="SignalP"/>
    </source>
</evidence>
<dbReference type="SUPFAM" id="SSF69304">
    <property type="entry name" value="Tricorn protease N-terminal domain"/>
    <property type="match status" value="1"/>
</dbReference>
<feature type="chain" id="PRO_5002540692" evidence="1">
    <location>
        <begin position="28"/>
        <end position="326"/>
    </location>
</feature>
<protein>
    <submittedName>
        <fullName evidence="2">Periplasmic component of the Tol biopolymer transport system-like protein</fullName>
    </submittedName>
</protein>
<sequence length="326" mass="36708">MKKLNFYLFLLLFIFVLLFTSLSPVKAASVNTFQVTTDGSQQKDAFVYKDLIAYDSLSDIWGYNRETHENYPIIQRDGQQYITDLYNSLIVYQEIPPDSGNGDIRLFNIKTGQDSLIIGEPNSYSSGGTNGEYVIYLDGGACGSLYALHMRRNKTEHIVDNVCSPKISDNVVYWGEGAPGGSDIRGYDLRRNKFLDIAVEDGFQESANIFGNTVVWYQYDSGNYGTYQAIVTKNLKTGKRKVIYETNTNSLQSPSISNRYVVWSESPSMHVNSIKAADLKTGDVFELQESGPHQNSHTMTSIWKDTAAWMSWRTGNGDIYASQIIR</sequence>
<reference evidence="2 3" key="1">
    <citation type="journal article" date="2015" name="Nature">
        <title>rRNA introns, odd ribosomes, and small enigmatic genomes across a large radiation of phyla.</title>
        <authorList>
            <person name="Brown C.T."/>
            <person name="Hug L.A."/>
            <person name="Thomas B.C."/>
            <person name="Sharon I."/>
            <person name="Castelle C.J."/>
            <person name="Singh A."/>
            <person name="Wilkins M.J."/>
            <person name="Williams K.H."/>
            <person name="Banfield J.F."/>
        </authorList>
    </citation>
    <scope>NUCLEOTIDE SEQUENCE [LARGE SCALE GENOMIC DNA]</scope>
</reference>
<evidence type="ECO:0000313" key="3">
    <source>
        <dbReference type="Proteomes" id="UP000034739"/>
    </source>
</evidence>